<dbReference type="FunFam" id="3.30.70.100:FF:000001">
    <property type="entry name" value="ATPase copper transporting beta"/>
    <property type="match status" value="1"/>
</dbReference>
<dbReference type="Gene3D" id="3.30.70.100">
    <property type="match status" value="1"/>
</dbReference>
<dbReference type="PROSITE" id="PS01047">
    <property type="entry name" value="HMA_1"/>
    <property type="match status" value="1"/>
</dbReference>
<evidence type="ECO:0000313" key="4">
    <source>
        <dbReference type="Proteomes" id="UP000538196"/>
    </source>
</evidence>
<dbReference type="InterPro" id="IPR036163">
    <property type="entry name" value="HMA_dom_sf"/>
</dbReference>
<evidence type="ECO:0000256" key="1">
    <source>
        <dbReference type="ARBA" id="ARBA00022723"/>
    </source>
</evidence>
<evidence type="ECO:0000259" key="2">
    <source>
        <dbReference type="PROSITE" id="PS50846"/>
    </source>
</evidence>
<dbReference type="GO" id="GO:0046872">
    <property type="term" value="F:metal ion binding"/>
    <property type="evidence" value="ECO:0007669"/>
    <property type="project" value="UniProtKB-KW"/>
</dbReference>
<dbReference type="EMBL" id="JACHVP010000001">
    <property type="protein sequence ID" value="MBB2965856.1"/>
    <property type="molecule type" value="Genomic_DNA"/>
</dbReference>
<dbReference type="CDD" id="cd00371">
    <property type="entry name" value="HMA"/>
    <property type="match status" value="1"/>
</dbReference>
<keyword evidence="1" id="KW-0479">Metal-binding</keyword>
<keyword evidence="4" id="KW-1185">Reference proteome</keyword>
<name>A0A7W4YHE2_LEIAQ</name>
<sequence>METTYDILGMTCAHCARAVTDELSTLDGVERVEVDVAAGRATVAHTQPLGDDAVRAAVEEAGYTLGRPDRLPLL</sequence>
<feature type="domain" description="HMA" evidence="2">
    <location>
        <begin position="1"/>
        <end position="66"/>
    </location>
</feature>
<dbReference type="SUPFAM" id="SSF55008">
    <property type="entry name" value="HMA, heavy metal-associated domain"/>
    <property type="match status" value="1"/>
</dbReference>
<organism evidence="3 4">
    <name type="scientific">Leifsonia aquatica</name>
    <name type="common">Corynebacterium aquaticum</name>
    <dbReference type="NCBI Taxonomy" id="144185"/>
    <lineage>
        <taxon>Bacteria</taxon>
        <taxon>Bacillati</taxon>
        <taxon>Actinomycetota</taxon>
        <taxon>Actinomycetes</taxon>
        <taxon>Micrococcales</taxon>
        <taxon>Microbacteriaceae</taxon>
        <taxon>Leifsonia</taxon>
    </lineage>
</organism>
<dbReference type="InterPro" id="IPR017969">
    <property type="entry name" value="Heavy-metal-associated_CS"/>
</dbReference>
<accession>A0A7W4YHE2</accession>
<dbReference type="PROSITE" id="PS50846">
    <property type="entry name" value="HMA_2"/>
    <property type="match status" value="1"/>
</dbReference>
<dbReference type="Pfam" id="PF00403">
    <property type="entry name" value="HMA"/>
    <property type="match status" value="1"/>
</dbReference>
<comment type="caution">
    <text evidence="3">The sequence shown here is derived from an EMBL/GenBank/DDBJ whole genome shotgun (WGS) entry which is preliminary data.</text>
</comment>
<reference evidence="3 4" key="1">
    <citation type="submission" date="2020-08" db="EMBL/GenBank/DDBJ databases">
        <title>Sequencing the genomes of 1000 actinobacteria strains.</title>
        <authorList>
            <person name="Klenk H.-P."/>
        </authorList>
    </citation>
    <scope>NUCLEOTIDE SEQUENCE [LARGE SCALE GENOMIC DNA]</scope>
    <source>
        <strain evidence="3 4">DSM 20146</strain>
    </source>
</reference>
<evidence type="ECO:0000313" key="3">
    <source>
        <dbReference type="EMBL" id="MBB2965856.1"/>
    </source>
</evidence>
<gene>
    <name evidence="3" type="ORF">FHX33_000588</name>
</gene>
<proteinExistence type="predicted"/>
<dbReference type="RefSeq" id="WP_021764666.1">
    <property type="nucleotide sequence ID" value="NZ_DAMDIH010000006.1"/>
</dbReference>
<protein>
    <submittedName>
        <fullName evidence="3">Copper chaperone CopZ</fullName>
    </submittedName>
</protein>
<dbReference type="InterPro" id="IPR006121">
    <property type="entry name" value="HMA_dom"/>
</dbReference>
<dbReference type="Proteomes" id="UP000538196">
    <property type="component" value="Unassembled WGS sequence"/>
</dbReference>
<dbReference type="AlphaFoldDB" id="A0A7W4YHE2"/>